<dbReference type="EMBL" id="KL584741">
    <property type="protein sequence ID" value="KEQ68070.1"/>
    <property type="molecule type" value="Genomic_DNA"/>
</dbReference>
<evidence type="ECO:0000256" key="2">
    <source>
        <dbReference type="ARBA" id="ARBA00022801"/>
    </source>
</evidence>
<evidence type="ECO:0000256" key="3">
    <source>
        <dbReference type="SAM" id="SignalP"/>
    </source>
</evidence>
<dbReference type="Proteomes" id="UP000027730">
    <property type="component" value="Unassembled WGS sequence"/>
</dbReference>
<evidence type="ECO:0000313" key="5">
    <source>
        <dbReference type="EMBL" id="KEQ68070.1"/>
    </source>
</evidence>
<dbReference type="ESTHER" id="9pezi-a0a074w4l5">
    <property type="family name" value="Fungal_carboxylesterase_lipase"/>
</dbReference>
<dbReference type="InterPro" id="IPR002018">
    <property type="entry name" value="CarbesteraseB"/>
</dbReference>
<sequence>MWPALILAVTALVQISPLAHAAPPNVTLDYATYEGLSNKHGITSFLGMRYAAAPIGNYRFAAPQDPGVETATQQATRFGNVCIGVNQSPGTPVIGGYTYGEDCLFISVSSPTRAANSSLLPVIIWITGGGYAIESSTNFDFDQFINASNGSVVVAQMNYRVGALGFLAGQEVQSEGALNAGLLDQRKALQWVRKYISQFGGDPDHVVMVGGSAGAGSVGLHLTAYGGRNDSLFVGAVGDAFFYPTVNNATFSQHQFDTLATTVGCGSASDKLACLRSVDINAIQQGDINGAYPNQTLDSQYIWTPVVDGNFIQDLPLRMIQNGQFVKVPLIVGDVTDEGTLFANNALDAQEVSKFMSANFPLLSSDNLTTINKLYPPTTLFPFHNLYFSSSAAAYGESSFKCPGYLIGTSMAAAGLASSVWQYNFNQTIPAIATAGFGVMHQSDLGALFGGSVGSSTGFFDLADNVENAVLFESYNAGNKMSSTIAMDYLISFVRSLDPNTFKASAAPRWNAAFASHSAEQMRIQDIGTQMEQISTDFIARCAFWTDLLSQIGQ</sequence>
<evidence type="ECO:0000259" key="4">
    <source>
        <dbReference type="Pfam" id="PF00135"/>
    </source>
</evidence>
<accession>A0A074W4L5</accession>
<feature type="signal peptide" evidence="3">
    <location>
        <begin position="1"/>
        <end position="21"/>
    </location>
</feature>
<name>A0A074W4L5_9PEZI</name>
<protein>
    <submittedName>
        <fullName evidence="5">Triacylglycerol lipase-like protein</fullName>
    </submittedName>
</protein>
<evidence type="ECO:0000256" key="1">
    <source>
        <dbReference type="ARBA" id="ARBA00005964"/>
    </source>
</evidence>
<dbReference type="OrthoDB" id="408631at2759"/>
<dbReference type="InterPro" id="IPR050654">
    <property type="entry name" value="AChE-related_enzymes"/>
</dbReference>
<dbReference type="PANTHER" id="PTHR43918">
    <property type="entry name" value="ACETYLCHOLINESTERASE"/>
    <property type="match status" value="1"/>
</dbReference>
<dbReference type="STRING" id="1043004.A0A074W4L5"/>
<keyword evidence="2" id="KW-0378">Hydrolase</keyword>
<dbReference type="HOGENOM" id="CLU_006586_10_7_1"/>
<comment type="similarity">
    <text evidence="1">Belongs to the type-B carboxylesterase/lipase family.</text>
</comment>
<dbReference type="AlphaFoldDB" id="A0A074W4L5"/>
<gene>
    <name evidence="5" type="ORF">M436DRAFT_68469</name>
</gene>
<organism evidence="5 6">
    <name type="scientific">Aureobasidium namibiae CBS 147.97</name>
    <dbReference type="NCBI Taxonomy" id="1043004"/>
    <lineage>
        <taxon>Eukaryota</taxon>
        <taxon>Fungi</taxon>
        <taxon>Dikarya</taxon>
        <taxon>Ascomycota</taxon>
        <taxon>Pezizomycotina</taxon>
        <taxon>Dothideomycetes</taxon>
        <taxon>Dothideomycetidae</taxon>
        <taxon>Dothideales</taxon>
        <taxon>Saccotheciaceae</taxon>
        <taxon>Aureobasidium</taxon>
    </lineage>
</organism>
<feature type="domain" description="Carboxylesterase type B" evidence="4">
    <location>
        <begin position="24"/>
        <end position="545"/>
    </location>
</feature>
<feature type="chain" id="PRO_5001701128" evidence="3">
    <location>
        <begin position="22"/>
        <end position="554"/>
    </location>
</feature>
<dbReference type="GeneID" id="25414434"/>
<dbReference type="SUPFAM" id="SSF53474">
    <property type="entry name" value="alpha/beta-Hydrolases"/>
    <property type="match status" value="1"/>
</dbReference>
<proteinExistence type="inferred from homology"/>
<dbReference type="RefSeq" id="XP_013422253.1">
    <property type="nucleotide sequence ID" value="XM_013566799.1"/>
</dbReference>
<dbReference type="Pfam" id="PF00135">
    <property type="entry name" value="COesterase"/>
    <property type="match status" value="1"/>
</dbReference>
<dbReference type="InterPro" id="IPR029058">
    <property type="entry name" value="AB_hydrolase_fold"/>
</dbReference>
<dbReference type="GO" id="GO:0052689">
    <property type="term" value="F:carboxylic ester hydrolase activity"/>
    <property type="evidence" value="ECO:0007669"/>
    <property type="project" value="TreeGrafter"/>
</dbReference>
<dbReference type="PANTHER" id="PTHR43918:SF4">
    <property type="entry name" value="CARBOXYLIC ESTER HYDROLASE"/>
    <property type="match status" value="1"/>
</dbReference>
<keyword evidence="6" id="KW-1185">Reference proteome</keyword>
<reference evidence="5 6" key="1">
    <citation type="journal article" date="2014" name="BMC Genomics">
        <title>Genome sequencing of four Aureobasidium pullulans varieties: biotechnological potential, stress tolerance, and description of new species.</title>
        <authorList>
            <person name="Gostin Ar C."/>
            <person name="Ohm R.A."/>
            <person name="Kogej T."/>
            <person name="Sonjak S."/>
            <person name="Turk M."/>
            <person name="Zajc J."/>
            <person name="Zalar P."/>
            <person name="Grube M."/>
            <person name="Sun H."/>
            <person name="Han J."/>
            <person name="Sharma A."/>
            <person name="Chiniquy J."/>
            <person name="Ngan C.Y."/>
            <person name="Lipzen A."/>
            <person name="Barry K."/>
            <person name="Grigoriev I.V."/>
            <person name="Gunde-Cimerman N."/>
        </authorList>
    </citation>
    <scope>NUCLEOTIDE SEQUENCE [LARGE SCALE GENOMIC DNA]</scope>
    <source>
        <strain evidence="5 6">CBS 147.97</strain>
    </source>
</reference>
<keyword evidence="3" id="KW-0732">Signal</keyword>
<dbReference type="Gene3D" id="3.40.50.1820">
    <property type="entry name" value="alpha/beta hydrolase"/>
    <property type="match status" value="1"/>
</dbReference>
<evidence type="ECO:0000313" key="6">
    <source>
        <dbReference type="Proteomes" id="UP000027730"/>
    </source>
</evidence>